<protein>
    <submittedName>
        <fullName evidence="2">Uncharacterized protein</fullName>
    </submittedName>
</protein>
<accession>A0A0D0CZI9</accession>
<reference evidence="2 3" key="1">
    <citation type="submission" date="2014-04" db="EMBL/GenBank/DDBJ databases">
        <title>Evolutionary Origins and Diversification of the Mycorrhizal Mutualists.</title>
        <authorList>
            <consortium name="DOE Joint Genome Institute"/>
            <consortium name="Mycorrhizal Genomics Consortium"/>
            <person name="Kohler A."/>
            <person name="Kuo A."/>
            <person name="Nagy L.G."/>
            <person name="Floudas D."/>
            <person name="Copeland A."/>
            <person name="Barry K.W."/>
            <person name="Cichocki N."/>
            <person name="Veneault-Fourrey C."/>
            <person name="LaButti K."/>
            <person name="Lindquist E.A."/>
            <person name="Lipzen A."/>
            <person name="Lundell T."/>
            <person name="Morin E."/>
            <person name="Murat C."/>
            <person name="Riley R."/>
            <person name="Ohm R."/>
            <person name="Sun H."/>
            <person name="Tunlid A."/>
            <person name="Henrissat B."/>
            <person name="Grigoriev I.V."/>
            <person name="Hibbett D.S."/>
            <person name="Martin F."/>
        </authorList>
    </citation>
    <scope>NUCLEOTIDE SEQUENCE [LARGE SCALE GENOMIC DNA]</scope>
    <source>
        <strain evidence="2 3">FD-317 M1</strain>
    </source>
</reference>
<dbReference type="EMBL" id="KN834769">
    <property type="protein sequence ID" value="KIK61963.1"/>
    <property type="molecule type" value="Genomic_DNA"/>
</dbReference>
<gene>
    <name evidence="2" type="ORF">GYMLUDRAFT_560367</name>
</gene>
<sequence length="70" mass="7756">MPSLSSHRCIGPSFLRSRSFLFLCIPNSPLLHILNSLLLHILNSLLLHILDLLQPLVKSINLTSITGALE</sequence>
<keyword evidence="1" id="KW-0812">Transmembrane</keyword>
<dbReference type="Proteomes" id="UP000053593">
    <property type="component" value="Unassembled WGS sequence"/>
</dbReference>
<keyword evidence="3" id="KW-1185">Reference proteome</keyword>
<dbReference type="AlphaFoldDB" id="A0A0D0CZI9"/>
<dbReference type="HOGENOM" id="CLU_2758030_0_0_1"/>
<organism evidence="2 3">
    <name type="scientific">Collybiopsis luxurians FD-317 M1</name>
    <dbReference type="NCBI Taxonomy" id="944289"/>
    <lineage>
        <taxon>Eukaryota</taxon>
        <taxon>Fungi</taxon>
        <taxon>Dikarya</taxon>
        <taxon>Basidiomycota</taxon>
        <taxon>Agaricomycotina</taxon>
        <taxon>Agaricomycetes</taxon>
        <taxon>Agaricomycetidae</taxon>
        <taxon>Agaricales</taxon>
        <taxon>Marasmiineae</taxon>
        <taxon>Omphalotaceae</taxon>
        <taxon>Collybiopsis</taxon>
        <taxon>Collybiopsis luxurians</taxon>
    </lineage>
</organism>
<proteinExistence type="predicted"/>
<evidence type="ECO:0000313" key="3">
    <source>
        <dbReference type="Proteomes" id="UP000053593"/>
    </source>
</evidence>
<evidence type="ECO:0000313" key="2">
    <source>
        <dbReference type="EMBL" id="KIK61963.1"/>
    </source>
</evidence>
<keyword evidence="1" id="KW-0472">Membrane</keyword>
<feature type="transmembrane region" description="Helical" evidence="1">
    <location>
        <begin position="20"/>
        <end position="42"/>
    </location>
</feature>
<keyword evidence="1" id="KW-1133">Transmembrane helix</keyword>
<evidence type="ECO:0000256" key="1">
    <source>
        <dbReference type="SAM" id="Phobius"/>
    </source>
</evidence>
<name>A0A0D0CZI9_9AGAR</name>